<dbReference type="PANTHER" id="PTHR43316:SF9">
    <property type="entry name" value="ACID DEHALOGENASE, PUTATIVE (AFU_ORTHOLOGUE AFUA_6G14460)-RELATED"/>
    <property type="match status" value="1"/>
</dbReference>
<organism evidence="2 3">
    <name type="scientific">Aliidongia dinghuensis</name>
    <dbReference type="NCBI Taxonomy" id="1867774"/>
    <lineage>
        <taxon>Bacteria</taxon>
        <taxon>Pseudomonadati</taxon>
        <taxon>Pseudomonadota</taxon>
        <taxon>Alphaproteobacteria</taxon>
        <taxon>Rhodospirillales</taxon>
        <taxon>Dongiaceae</taxon>
        <taxon>Aliidongia</taxon>
    </lineage>
</organism>
<dbReference type="InterPro" id="IPR006328">
    <property type="entry name" value="2-HAD"/>
</dbReference>
<dbReference type="SFLD" id="SFLDS00003">
    <property type="entry name" value="Haloacid_Dehalogenase"/>
    <property type="match status" value="1"/>
</dbReference>
<dbReference type="InterPro" id="IPR023214">
    <property type="entry name" value="HAD_sf"/>
</dbReference>
<sequence>MTENFGTKPEWLTFDCYGTLIQWDEGLIAAVERILAKQDATVDPKRFIEIFDRHEHALEHEKPHRSFRSVTAESLGRTMAELELRHEPGDAEILTSSISKMPPFPEVVAALGALKRMGFRLCIVSNTDDDIIAGNVAQLGGHIDWMITAEQAEAYKPSRAIFEHAYRELGVSKDGVVHICASPHLDHAAARDIGFRCLWIDRGTGRKPLADYTPDRTFATLTEVPAFFAEIGWG</sequence>
<dbReference type="Proteomes" id="UP000646365">
    <property type="component" value="Unassembled WGS sequence"/>
</dbReference>
<dbReference type="EMBL" id="BMJQ01000001">
    <property type="protein sequence ID" value="GGF01044.1"/>
    <property type="molecule type" value="Genomic_DNA"/>
</dbReference>
<dbReference type="Gene3D" id="1.10.150.750">
    <property type="match status" value="1"/>
</dbReference>
<dbReference type="PANTHER" id="PTHR43316">
    <property type="entry name" value="HYDROLASE, HALOACID DELAHOGENASE-RELATED"/>
    <property type="match status" value="1"/>
</dbReference>
<reference evidence="2" key="1">
    <citation type="journal article" date="2014" name="Int. J. Syst. Evol. Microbiol.">
        <title>Complete genome sequence of Corynebacterium casei LMG S-19264T (=DSM 44701T), isolated from a smear-ripened cheese.</title>
        <authorList>
            <consortium name="US DOE Joint Genome Institute (JGI-PGF)"/>
            <person name="Walter F."/>
            <person name="Albersmeier A."/>
            <person name="Kalinowski J."/>
            <person name="Ruckert C."/>
        </authorList>
    </citation>
    <scope>NUCLEOTIDE SEQUENCE</scope>
    <source>
        <strain evidence="2">CGMCC 1.15725</strain>
    </source>
</reference>
<evidence type="ECO:0000313" key="3">
    <source>
        <dbReference type="Proteomes" id="UP000646365"/>
    </source>
</evidence>
<dbReference type="RefSeq" id="WP_189041754.1">
    <property type="nucleotide sequence ID" value="NZ_BMJQ01000001.1"/>
</dbReference>
<dbReference type="InterPro" id="IPR051540">
    <property type="entry name" value="S-2-haloacid_dehalogenase"/>
</dbReference>
<dbReference type="GO" id="GO:0019120">
    <property type="term" value="F:hydrolase activity, acting on acid halide bonds, in C-halide compounds"/>
    <property type="evidence" value="ECO:0007669"/>
    <property type="project" value="InterPro"/>
</dbReference>
<keyword evidence="3" id="KW-1185">Reference proteome</keyword>
<protein>
    <submittedName>
        <fullName evidence="2">Hydrolase</fullName>
    </submittedName>
</protein>
<dbReference type="NCBIfam" id="TIGR01493">
    <property type="entry name" value="HAD-SF-IA-v2"/>
    <property type="match status" value="1"/>
</dbReference>
<dbReference type="Gene3D" id="3.40.50.1000">
    <property type="entry name" value="HAD superfamily/HAD-like"/>
    <property type="match status" value="1"/>
</dbReference>
<reference evidence="2" key="2">
    <citation type="submission" date="2020-09" db="EMBL/GenBank/DDBJ databases">
        <authorList>
            <person name="Sun Q."/>
            <person name="Zhou Y."/>
        </authorList>
    </citation>
    <scope>NUCLEOTIDE SEQUENCE</scope>
    <source>
        <strain evidence="2">CGMCC 1.15725</strain>
    </source>
</reference>
<dbReference type="InterPro" id="IPR036412">
    <property type="entry name" value="HAD-like_sf"/>
</dbReference>
<dbReference type="SFLD" id="SFLDG01129">
    <property type="entry name" value="C1.5:_HAD__Beta-PGM__Phosphata"/>
    <property type="match status" value="1"/>
</dbReference>
<evidence type="ECO:0000256" key="1">
    <source>
        <dbReference type="ARBA" id="ARBA00022801"/>
    </source>
</evidence>
<dbReference type="InterPro" id="IPR006439">
    <property type="entry name" value="HAD-SF_hydro_IA"/>
</dbReference>
<proteinExistence type="predicted"/>
<dbReference type="NCBIfam" id="TIGR01428">
    <property type="entry name" value="HAD_type_II"/>
    <property type="match status" value="1"/>
</dbReference>
<dbReference type="AlphaFoldDB" id="A0A8J3E1M1"/>
<accession>A0A8J3E1M1</accession>
<dbReference type="SUPFAM" id="SSF56784">
    <property type="entry name" value="HAD-like"/>
    <property type="match status" value="1"/>
</dbReference>
<name>A0A8J3E1M1_9PROT</name>
<dbReference type="Pfam" id="PF00702">
    <property type="entry name" value="Hydrolase"/>
    <property type="match status" value="1"/>
</dbReference>
<dbReference type="PRINTS" id="PR00413">
    <property type="entry name" value="HADHALOGNASE"/>
</dbReference>
<evidence type="ECO:0000313" key="2">
    <source>
        <dbReference type="EMBL" id="GGF01044.1"/>
    </source>
</evidence>
<keyword evidence="1 2" id="KW-0378">Hydrolase</keyword>
<gene>
    <name evidence="2" type="ORF">GCM10011611_03290</name>
</gene>
<comment type="caution">
    <text evidence="2">The sequence shown here is derived from an EMBL/GenBank/DDBJ whole genome shotgun (WGS) entry which is preliminary data.</text>
</comment>